<evidence type="ECO:0000256" key="3">
    <source>
        <dbReference type="ARBA" id="ARBA00023186"/>
    </source>
</evidence>
<keyword evidence="5" id="KW-1185">Reference proteome</keyword>
<evidence type="ECO:0000256" key="2">
    <source>
        <dbReference type="ARBA" id="ARBA00022946"/>
    </source>
</evidence>
<dbReference type="OrthoDB" id="9797825at2"/>
<evidence type="ECO:0000256" key="1">
    <source>
        <dbReference type="ARBA" id="ARBA00008231"/>
    </source>
</evidence>
<comment type="similarity">
    <text evidence="1">Belongs to the ATP12 family.</text>
</comment>
<dbReference type="Proteomes" id="UP000219465">
    <property type="component" value="Unassembled WGS sequence"/>
</dbReference>
<keyword evidence="2" id="KW-0809">Transit peptide</keyword>
<gene>
    <name evidence="4" type="ORF">SAMN05877838_3577</name>
</gene>
<dbReference type="InterPro" id="IPR011419">
    <property type="entry name" value="ATP12_ATP_synth-F1-assembly"/>
</dbReference>
<dbReference type="InterPro" id="IPR023335">
    <property type="entry name" value="ATP12_ortho_dom_sf"/>
</dbReference>
<dbReference type="Gene3D" id="3.30.2180.10">
    <property type="entry name" value="ATP12-like"/>
    <property type="match status" value="1"/>
</dbReference>
<dbReference type="PANTHER" id="PTHR21013:SF10">
    <property type="entry name" value="ATP SYNTHASE MITOCHONDRIAL F1 COMPLEX ASSEMBLY FACTOR 2"/>
    <property type="match status" value="1"/>
</dbReference>
<dbReference type="InterPro" id="IPR042272">
    <property type="entry name" value="ATP12_ATP_synth-F1-assembly_N"/>
</dbReference>
<name>A0A286IF01_9HYPH</name>
<dbReference type="PANTHER" id="PTHR21013">
    <property type="entry name" value="ATP SYNTHASE MITOCHONDRIAL F1 COMPLEX ASSEMBLY FACTOR 2/ATP12 PROTEIN, MITOCHONDRIAL PRECURSOR"/>
    <property type="match status" value="1"/>
</dbReference>
<keyword evidence="3" id="KW-0143">Chaperone</keyword>
<proteinExistence type="inferred from homology"/>
<protein>
    <submittedName>
        <fullName evidence="4">Chaperone required for assembly of F1-ATPase</fullName>
    </submittedName>
</protein>
<dbReference type="Gene3D" id="1.10.3580.10">
    <property type="entry name" value="ATP12 ATPase"/>
    <property type="match status" value="1"/>
</dbReference>
<dbReference type="AlphaFoldDB" id="A0A286IF01"/>
<sequence length="264" mass="29128">MRDILSDLDLGEKGDKLSDPVRETQIGLQKQLPKRFYKEATVVAGDDQDFVVALDGKPLRTPSRKPLGVPDRELAEALAAEWQAQQELIDPATMPLTRMINTAIDGVASAQEEVFEDILRYAGSDLLCYRADAPESLVARESEAWDPYLDWAANMGARLVLSEGIVHVEQPPEAIRAIAALLRRHSSPLQLTALHTITSLTGSLVLALALAEGQGEPSEIWDAAHVDEDFNAAQWGEDHEAAERRAKRRVDFDAANLILLSFKR</sequence>
<dbReference type="EMBL" id="OCPC01000006">
    <property type="protein sequence ID" value="SOE18642.1"/>
    <property type="molecule type" value="Genomic_DNA"/>
</dbReference>
<reference evidence="5" key="1">
    <citation type="submission" date="2017-08" db="EMBL/GenBank/DDBJ databases">
        <authorList>
            <person name="Varghese N."/>
            <person name="Submissions S."/>
        </authorList>
    </citation>
    <scope>NUCLEOTIDE SEQUENCE [LARGE SCALE GENOMIC DNA]</scope>
    <source>
        <strain evidence="5">KCTC 23107</strain>
    </source>
</reference>
<dbReference type="SUPFAM" id="SSF160909">
    <property type="entry name" value="ATP12-like"/>
    <property type="match status" value="1"/>
</dbReference>
<dbReference type="Pfam" id="PF07542">
    <property type="entry name" value="ATP12"/>
    <property type="match status" value="1"/>
</dbReference>
<evidence type="ECO:0000313" key="5">
    <source>
        <dbReference type="Proteomes" id="UP000219465"/>
    </source>
</evidence>
<evidence type="ECO:0000313" key="4">
    <source>
        <dbReference type="EMBL" id="SOE18642.1"/>
    </source>
</evidence>
<dbReference type="RefSeq" id="WP_097109118.1">
    <property type="nucleotide sequence ID" value="NZ_OCPC01000006.1"/>
</dbReference>
<organism evidence="4 5">
    <name type="scientific">Hoeflea halophila</name>
    <dbReference type="NCBI Taxonomy" id="714899"/>
    <lineage>
        <taxon>Bacteria</taxon>
        <taxon>Pseudomonadati</taxon>
        <taxon>Pseudomonadota</taxon>
        <taxon>Alphaproteobacteria</taxon>
        <taxon>Hyphomicrobiales</taxon>
        <taxon>Rhizobiaceae</taxon>
        <taxon>Hoeflea</taxon>
    </lineage>
</organism>
<dbReference type="GO" id="GO:0043461">
    <property type="term" value="P:proton-transporting ATP synthase complex assembly"/>
    <property type="evidence" value="ECO:0007669"/>
    <property type="project" value="InterPro"/>
</dbReference>
<accession>A0A286IF01</accession>